<dbReference type="InterPro" id="IPR036640">
    <property type="entry name" value="ABC1_TM_sf"/>
</dbReference>
<dbReference type="InterPro" id="IPR011527">
    <property type="entry name" value="ABC1_TM_dom"/>
</dbReference>
<dbReference type="PROSITE" id="PS50893">
    <property type="entry name" value="ABC_TRANSPORTER_2"/>
    <property type="match status" value="1"/>
</dbReference>
<dbReference type="PANTHER" id="PTHR43394">
    <property type="entry name" value="ATP-DEPENDENT PERMEASE MDL1, MITOCHONDRIAL"/>
    <property type="match status" value="1"/>
</dbReference>
<dbReference type="PROSITE" id="PS50990">
    <property type="entry name" value="PEPTIDASE_C39"/>
    <property type="match status" value="1"/>
</dbReference>
<evidence type="ECO:0000313" key="13">
    <source>
        <dbReference type="Proteomes" id="UP000218327"/>
    </source>
</evidence>
<dbReference type="GO" id="GO:0016887">
    <property type="term" value="F:ATP hydrolysis activity"/>
    <property type="evidence" value="ECO:0007669"/>
    <property type="project" value="InterPro"/>
</dbReference>
<feature type="transmembrane region" description="Helical" evidence="8">
    <location>
        <begin position="190"/>
        <end position="211"/>
    </location>
</feature>
<keyword evidence="3" id="KW-0547">Nucleotide-binding</keyword>
<dbReference type="GO" id="GO:0015421">
    <property type="term" value="F:ABC-type oligopeptide transporter activity"/>
    <property type="evidence" value="ECO:0007669"/>
    <property type="project" value="TreeGrafter"/>
</dbReference>
<evidence type="ECO:0000259" key="10">
    <source>
        <dbReference type="PROSITE" id="PS50929"/>
    </source>
</evidence>
<keyword evidence="6 8" id="KW-1133">Transmembrane helix</keyword>
<evidence type="ECO:0000259" key="11">
    <source>
        <dbReference type="PROSITE" id="PS50990"/>
    </source>
</evidence>
<dbReference type="SMART" id="SM00382">
    <property type="entry name" value="AAA"/>
    <property type="match status" value="1"/>
</dbReference>
<comment type="subcellular location">
    <subcellularLocation>
        <location evidence="1">Cell membrane</location>
        <topology evidence="1">Multi-pass membrane protein</topology>
    </subcellularLocation>
</comment>
<dbReference type="Pfam" id="PF03412">
    <property type="entry name" value="Peptidase_C39"/>
    <property type="match status" value="1"/>
</dbReference>
<feature type="domain" description="Peptidase C39" evidence="11">
    <location>
        <begin position="4"/>
        <end position="123"/>
    </location>
</feature>
<dbReference type="Gene3D" id="3.90.70.10">
    <property type="entry name" value="Cysteine proteinases"/>
    <property type="match status" value="1"/>
</dbReference>
<dbReference type="GO" id="GO:0005886">
    <property type="term" value="C:plasma membrane"/>
    <property type="evidence" value="ECO:0007669"/>
    <property type="project" value="UniProtKB-SubCell"/>
</dbReference>
<dbReference type="InterPro" id="IPR003439">
    <property type="entry name" value="ABC_transporter-like_ATP-bd"/>
</dbReference>
<evidence type="ECO:0000256" key="6">
    <source>
        <dbReference type="ARBA" id="ARBA00022989"/>
    </source>
</evidence>
<reference evidence="13" key="1">
    <citation type="submission" date="2017-08" db="EMBL/GenBank/DDBJ databases">
        <title>A dynamic microbial community with high functional redundancy inhabits the cold, oxic subseafloor aquifer.</title>
        <authorList>
            <person name="Tully B.J."/>
            <person name="Wheat C.G."/>
            <person name="Glazer B.T."/>
            <person name="Huber J.A."/>
        </authorList>
    </citation>
    <scope>NUCLEOTIDE SEQUENCE [LARGE SCALE GENOMIC DNA]</scope>
</reference>
<comment type="caution">
    <text evidence="12">The sequence shown here is derived from an EMBL/GenBank/DDBJ whole genome shotgun (WGS) entry which is preliminary data.</text>
</comment>
<sequence length="677" mass="75658">MIFQSEVNECGLACLAMISSYCGKKIDIGSLRGIFRLPPTGASVRHLIAASEAIDMQARALKLNLQDIGQLTLPVILHWDFDHFVVLKKISQHHITIHDPAVGIRKYTKAELSARFTGVAIELHPRSTFEQEDVAVSFSLRQLFKATPNFYKSISQVFLLSLLIQMLALLSPLYFQLVIDQGLAKGDMDLIFLVAVLFFFVMLAKTMTAYFRGVMLLQFSNQLGFQLISNTFSHLLRLPLAFFERREMGDIVSRFTSLENIKQLLTQEMVTAVVDGIFSLITLVLLFMYSPLLAAIAIGFVSVFVLIRLLTISVEKARRQESLVAGAKHQSRFMENIRSIAVTKNYAIEHQRLGEWQNLYAEYVNTAYHLSHFQLSVHSVQSLLFGLDHIVTIYLGSLMVYTGELTIGQLLSFIFLKQHFTSSIVAMLPKLAEIKLMKLELDRVSDIVLAKEETKSASNTLLERKINGNFEVQELSFSYSDEEPPIIHKLSFSIESGDCIAITGKSGCGKSTLLKLMLGLETPQSGHVLLDGLRLQDFGSCTFRTQVAAILHNDVLLCGTLAYNINLEVDAYNEERLKKACLRAGIYEVICALPMGFNTRIGEMGAILSAGEAQRVLLARALFRLPKILVMDEALSHVGDDLAYKIVTELKLIGITIISVTHNPVLLELATHRVHLN</sequence>
<dbReference type="CDD" id="cd18567">
    <property type="entry name" value="ABC_6TM_CvaB_RaxB_like"/>
    <property type="match status" value="1"/>
</dbReference>
<evidence type="ECO:0000256" key="4">
    <source>
        <dbReference type="ARBA" id="ARBA00022801"/>
    </source>
</evidence>
<evidence type="ECO:0000256" key="1">
    <source>
        <dbReference type="ARBA" id="ARBA00004651"/>
    </source>
</evidence>
<dbReference type="InterPro" id="IPR003593">
    <property type="entry name" value="AAA+_ATPase"/>
</dbReference>
<evidence type="ECO:0000313" key="12">
    <source>
        <dbReference type="EMBL" id="PCJ25434.1"/>
    </source>
</evidence>
<dbReference type="Proteomes" id="UP000218327">
    <property type="component" value="Unassembled WGS sequence"/>
</dbReference>
<keyword evidence="4" id="KW-0378">Hydrolase</keyword>
<dbReference type="GO" id="GO:0008233">
    <property type="term" value="F:peptidase activity"/>
    <property type="evidence" value="ECO:0007669"/>
    <property type="project" value="InterPro"/>
</dbReference>
<evidence type="ECO:0000256" key="2">
    <source>
        <dbReference type="ARBA" id="ARBA00022692"/>
    </source>
</evidence>
<dbReference type="Gene3D" id="1.20.1560.10">
    <property type="entry name" value="ABC transporter type 1, transmembrane domain"/>
    <property type="match status" value="1"/>
</dbReference>
<keyword evidence="5 12" id="KW-0067">ATP-binding</keyword>
<evidence type="ECO:0000259" key="9">
    <source>
        <dbReference type="PROSITE" id="PS50893"/>
    </source>
</evidence>
<dbReference type="SUPFAM" id="SSF90123">
    <property type="entry name" value="ABC transporter transmembrane region"/>
    <property type="match status" value="1"/>
</dbReference>
<organism evidence="12 13">
    <name type="scientific">SAR86 cluster bacterium</name>
    <dbReference type="NCBI Taxonomy" id="2030880"/>
    <lineage>
        <taxon>Bacteria</taxon>
        <taxon>Pseudomonadati</taxon>
        <taxon>Pseudomonadota</taxon>
        <taxon>Gammaproteobacteria</taxon>
        <taxon>SAR86 cluster</taxon>
    </lineage>
</organism>
<dbReference type="GO" id="GO:0006508">
    <property type="term" value="P:proteolysis"/>
    <property type="evidence" value="ECO:0007669"/>
    <property type="project" value="InterPro"/>
</dbReference>
<dbReference type="InterPro" id="IPR039421">
    <property type="entry name" value="Type_1_exporter"/>
</dbReference>
<dbReference type="Gene3D" id="3.40.50.300">
    <property type="entry name" value="P-loop containing nucleotide triphosphate hydrolases"/>
    <property type="match status" value="1"/>
</dbReference>
<dbReference type="GO" id="GO:0005524">
    <property type="term" value="F:ATP binding"/>
    <property type="evidence" value="ECO:0007669"/>
    <property type="project" value="UniProtKB-KW"/>
</dbReference>
<keyword evidence="7 8" id="KW-0472">Membrane</keyword>
<feature type="transmembrane region" description="Helical" evidence="8">
    <location>
        <begin position="264"/>
        <end position="286"/>
    </location>
</feature>
<dbReference type="Pfam" id="PF00005">
    <property type="entry name" value="ABC_tran"/>
    <property type="match status" value="1"/>
</dbReference>
<keyword evidence="2 8" id="KW-0812">Transmembrane</keyword>
<dbReference type="InterPro" id="IPR005074">
    <property type="entry name" value="Peptidase_C39"/>
</dbReference>
<dbReference type="PROSITE" id="PS50929">
    <property type="entry name" value="ABC_TM1F"/>
    <property type="match status" value="1"/>
</dbReference>
<name>A0A2A5B1K6_9GAMM</name>
<evidence type="ECO:0000256" key="8">
    <source>
        <dbReference type="SAM" id="Phobius"/>
    </source>
</evidence>
<dbReference type="EMBL" id="NVVJ01000017">
    <property type="protein sequence ID" value="PCJ25434.1"/>
    <property type="molecule type" value="Genomic_DNA"/>
</dbReference>
<feature type="transmembrane region" description="Helical" evidence="8">
    <location>
        <begin position="292"/>
        <end position="310"/>
    </location>
</feature>
<accession>A0A2A5B1K6</accession>
<evidence type="ECO:0000256" key="5">
    <source>
        <dbReference type="ARBA" id="ARBA00022840"/>
    </source>
</evidence>
<proteinExistence type="predicted"/>
<feature type="domain" description="ABC transmembrane type-1" evidence="10">
    <location>
        <begin position="157"/>
        <end position="436"/>
    </location>
</feature>
<dbReference type="PROSITE" id="PS00211">
    <property type="entry name" value="ABC_TRANSPORTER_1"/>
    <property type="match status" value="1"/>
</dbReference>
<dbReference type="InterPro" id="IPR027417">
    <property type="entry name" value="P-loop_NTPase"/>
</dbReference>
<dbReference type="Pfam" id="PF00664">
    <property type="entry name" value="ABC_membrane"/>
    <property type="match status" value="1"/>
</dbReference>
<feature type="domain" description="ABC transporter" evidence="9">
    <location>
        <begin position="470"/>
        <end position="677"/>
    </location>
</feature>
<dbReference type="SUPFAM" id="SSF52540">
    <property type="entry name" value="P-loop containing nucleoside triphosphate hydrolases"/>
    <property type="match status" value="1"/>
</dbReference>
<dbReference type="InterPro" id="IPR017871">
    <property type="entry name" value="ABC_transporter-like_CS"/>
</dbReference>
<dbReference type="AlphaFoldDB" id="A0A2A5B1K6"/>
<dbReference type="PANTHER" id="PTHR43394:SF1">
    <property type="entry name" value="ATP-BINDING CASSETTE SUB-FAMILY B MEMBER 10, MITOCHONDRIAL"/>
    <property type="match status" value="1"/>
</dbReference>
<evidence type="ECO:0000256" key="3">
    <source>
        <dbReference type="ARBA" id="ARBA00022741"/>
    </source>
</evidence>
<gene>
    <name evidence="12" type="ORF">COA96_07305</name>
</gene>
<feature type="transmembrane region" description="Helical" evidence="8">
    <location>
        <begin position="157"/>
        <end position="178"/>
    </location>
</feature>
<protein>
    <submittedName>
        <fullName evidence="12">ABC transporter ATP-binding protein</fullName>
    </submittedName>
</protein>
<evidence type="ECO:0000256" key="7">
    <source>
        <dbReference type="ARBA" id="ARBA00023136"/>
    </source>
</evidence>